<protein>
    <recommendedName>
        <fullName evidence="1">DeoR-like transcriptional repressor C-terminal sensor domain-containing protein</fullName>
    </recommendedName>
</protein>
<proteinExistence type="predicted"/>
<name>X1P4Z1_9ZZZZ</name>
<reference evidence="2" key="1">
    <citation type="journal article" date="2014" name="Front. Microbiol.">
        <title>High frequency of phylogenetically diverse reductive dehalogenase-homologous genes in deep subseafloor sedimentary metagenomes.</title>
        <authorList>
            <person name="Kawai M."/>
            <person name="Futagami T."/>
            <person name="Toyoda A."/>
            <person name="Takaki Y."/>
            <person name="Nishi S."/>
            <person name="Hori S."/>
            <person name="Arai W."/>
            <person name="Tsubouchi T."/>
            <person name="Morono Y."/>
            <person name="Uchiyama I."/>
            <person name="Ito T."/>
            <person name="Fujiyama A."/>
            <person name="Inagaki F."/>
            <person name="Takami H."/>
        </authorList>
    </citation>
    <scope>NUCLEOTIDE SEQUENCE</scope>
    <source>
        <strain evidence="2">Expedition CK06-06</strain>
    </source>
</reference>
<dbReference type="AlphaFoldDB" id="X1P4Z1"/>
<sequence length="54" mass="6122">MEIVNHQDIKIKLVGGDFRRKTFSMVGNKAIDYLDKYNFDKAFVGVNGISIEEG</sequence>
<evidence type="ECO:0000313" key="2">
    <source>
        <dbReference type="EMBL" id="GAI34105.1"/>
    </source>
</evidence>
<dbReference type="EMBL" id="BARV01025819">
    <property type="protein sequence ID" value="GAI34105.1"/>
    <property type="molecule type" value="Genomic_DNA"/>
</dbReference>
<dbReference type="InterPro" id="IPR014036">
    <property type="entry name" value="DeoR-like_C"/>
</dbReference>
<feature type="domain" description="DeoR-like transcriptional repressor C-terminal sensor" evidence="1">
    <location>
        <begin position="3"/>
        <end position="54"/>
    </location>
</feature>
<evidence type="ECO:0000259" key="1">
    <source>
        <dbReference type="Pfam" id="PF00455"/>
    </source>
</evidence>
<comment type="caution">
    <text evidence="2">The sequence shown here is derived from an EMBL/GenBank/DDBJ whole genome shotgun (WGS) entry which is preliminary data.</text>
</comment>
<organism evidence="2">
    <name type="scientific">marine sediment metagenome</name>
    <dbReference type="NCBI Taxonomy" id="412755"/>
    <lineage>
        <taxon>unclassified sequences</taxon>
        <taxon>metagenomes</taxon>
        <taxon>ecological metagenomes</taxon>
    </lineage>
</organism>
<feature type="non-terminal residue" evidence="2">
    <location>
        <position position="54"/>
    </location>
</feature>
<accession>X1P4Z1</accession>
<gene>
    <name evidence="2" type="ORF">S06H3_41833</name>
</gene>
<dbReference type="Pfam" id="PF00455">
    <property type="entry name" value="DeoRC"/>
    <property type="match status" value="1"/>
</dbReference>